<feature type="region of interest" description="Disordered" evidence="2">
    <location>
        <begin position="993"/>
        <end position="1029"/>
    </location>
</feature>
<evidence type="ECO:0000313" key="3">
    <source>
        <dbReference type="EMBL" id="CAG9315030.1"/>
    </source>
</evidence>
<feature type="compositionally biased region" description="Polar residues" evidence="2">
    <location>
        <begin position="498"/>
        <end position="508"/>
    </location>
</feature>
<feature type="coiled-coil region" evidence="1">
    <location>
        <begin position="334"/>
        <end position="435"/>
    </location>
</feature>
<sequence>MVSRHELQLKIQDLETQIVKEWMKQAYFRTENNHNVNLFIQEISKIEEQLTEHAETQETLVKEALILTGDEGQSTPRFLSPRGGLENIEDLDIEEMDESWRICFNLIFSMKNALDSVFDRENFMIAQYRGFIEKNQKFEYGMGKSKENSKYEEECEKVNRLTRRLKMMDQDFKKLQEELEGLRGERKNLQEKITTKVIDEGCENCEILNDKIQKQSRKIKILGDEREAIISEIAEFKELQEELEKTNEDLLKRLDAEESKSFKLEEELSARLYALDKAETIIKKLNDECERLAKELGKVEQETTNLKKESRYGEKDYIDCRKKINDFEISKKTEERLREEVNSLKLKLSDLNDSKNLQINDLNQSIQQLITEKTNLEGALEELEEKFIEIEKMSQERMGMFYQSCNKAQELEEALARKENEIKLVVEENKAKETARDQEVEHWRRQAENVIRHLHNLQTSEIANKVTNNRPPLREMQIKNSVKKTTRCKSPVKDSLKGSENCQNPETTLSSSNANLLSQQIEEAQLREARLQKQLNKIIADEANIIERGIALLGVNTGTCRSELERWIMRNEEMEQKLVEMGNANVCFKKMIGDLKKTIIIKSQQMEEQKEQYELLKKEMQGFIDYLISELSEARSYTLNEALPRSQQVISSTLSSAHQKIAELTERVNLARIQAEENEISLENEKNQHLMTYKELDTIKRDYVRLKNDLWHIRKQLNLETPVRVHQRNASFSNAEDFDPSDSIFATKSLNVSGEMTQREISDLEEISDPTKIILQTIKNMQNYNEEIRAEINKIKTDNTILRNEYEKSEKECGYLKDIAAKEKDEKIRIKTQVTEEISILKLKLDEAGSYAQEVMKEKNILEDQFIRTRKESEGAQCALEKALVDLKVKDEELRRCREDLDLTYGDLRASKDYKSQIINLQEIIDSQDLTLKSLKNEVSQLEFFKSSMELSRSRRDAPEKEIPYSNRHKIEEMQDELTYIRKENIELRQTLERITNEQDRTQRNLHQRSRSETERSGHEESIMRSSITSKEAYTDHLEKLLSQKNEIISQLEIKIKSTAQGQEFEMIRKMEGEINKLKKKIENNKRSFQNRVKEFELLLRFIEEKINISFESEGYTAIPKSDKMYILVRELSEKNPTLAEWLEGISKKLENCGNYLKRVKENAYYK</sequence>
<dbReference type="EMBL" id="CAJZBQ010000013">
    <property type="protein sequence ID" value="CAG9315030.1"/>
    <property type="molecule type" value="Genomic_DNA"/>
</dbReference>
<evidence type="ECO:0000256" key="1">
    <source>
        <dbReference type="SAM" id="Coils"/>
    </source>
</evidence>
<protein>
    <submittedName>
        <fullName evidence="3">Uncharacterized protein</fullName>
    </submittedName>
</protein>
<feature type="compositionally biased region" description="Basic and acidic residues" evidence="2">
    <location>
        <begin position="993"/>
        <end position="1003"/>
    </location>
</feature>
<feature type="region of interest" description="Disordered" evidence="2">
    <location>
        <begin position="481"/>
        <end position="508"/>
    </location>
</feature>
<evidence type="ECO:0000313" key="4">
    <source>
        <dbReference type="Proteomes" id="UP001162131"/>
    </source>
</evidence>
<proteinExistence type="predicted"/>
<feature type="coiled-coil region" evidence="1">
    <location>
        <begin position="1068"/>
        <end position="1106"/>
    </location>
</feature>
<comment type="caution">
    <text evidence="3">The sequence shown here is derived from an EMBL/GenBank/DDBJ whole genome shotgun (WGS) entry which is preliminary data.</text>
</comment>
<feature type="coiled-coil region" evidence="1">
    <location>
        <begin position="514"/>
        <end position="619"/>
    </location>
</feature>
<keyword evidence="4" id="KW-1185">Reference proteome</keyword>
<gene>
    <name evidence="3" type="ORF">BSTOLATCC_MIC12808</name>
</gene>
<dbReference type="Proteomes" id="UP001162131">
    <property type="component" value="Unassembled WGS sequence"/>
</dbReference>
<feature type="compositionally biased region" description="Basic and acidic residues" evidence="2">
    <location>
        <begin position="1010"/>
        <end position="1023"/>
    </location>
</feature>
<dbReference type="AlphaFoldDB" id="A0AAU9IUU1"/>
<keyword evidence="1" id="KW-0175">Coiled coil</keyword>
<feature type="coiled-coil region" evidence="1">
    <location>
        <begin position="778"/>
        <end position="812"/>
    </location>
</feature>
<feature type="coiled-coil region" evidence="1">
    <location>
        <begin position="151"/>
        <end position="309"/>
    </location>
</feature>
<organism evidence="3 4">
    <name type="scientific">Blepharisma stoltei</name>
    <dbReference type="NCBI Taxonomy" id="1481888"/>
    <lineage>
        <taxon>Eukaryota</taxon>
        <taxon>Sar</taxon>
        <taxon>Alveolata</taxon>
        <taxon>Ciliophora</taxon>
        <taxon>Postciliodesmatophora</taxon>
        <taxon>Heterotrichea</taxon>
        <taxon>Heterotrichida</taxon>
        <taxon>Blepharismidae</taxon>
        <taxon>Blepharisma</taxon>
    </lineage>
</organism>
<evidence type="ECO:0000256" key="2">
    <source>
        <dbReference type="SAM" id="MobiDB-lite"/>
    </source>
</evidence>
<accession>A0AAU9IUU1</accession>
<reference evidence="3" key="1">
    <citation type="submission" date="2021-09" db="EMBL/GenBank/DDBJ databases">
        <authorList>
            <consortium name="AG Swart"/>
            <person name="Singh M."/>
            <person name="Singh A."/>
            <person name="Seah K."/>
            <person name="Emmerich C."/>
        </authorList>
    </citation>
    <scope>NUCLEOTIDE SEQUENCE</scope>
    <source>
        <strain evidence="3">ATCC30299</strain>
    </source>
</reference>
<name>A0AAU9IUU1_9CILI</name>